<gene>
    <name evidence="3" type="ORF">C3B54_11411</name>
</gene>
<evidence type="ECO:0000256" key="2">
    <source>
        <dbReference type="SAM" id="Phobius"/>
    </source>
</evidence>
<dbReference type="AlphaFoldDB" id="A0A2L2BP09"/>
<sequence>MSADMVVTVVGSALLILGAAIIASAAIGLLKLPDVYTRTSAIGTAAGLGVSLMIVGVVVLDFNTLNLIKGIFAIIAQLLTSAIGSFVLARASYMSGSEPVATTVPDELADQADQASAR</sequence>
<keyword evidence="2" id="KW-1133">Transmembrane helix</keyword>
<feature type="transmembrane region" description="Helical" evidence="2">
    <location>
        <begin position="41"/>
        <end position="60"/>
    </location>
</feature>
<dbReference type="RefSeq" id="WP_245867970.1">
    <property type="nucleotide sequence ID" value="NZ_CP026923.1"/>
</dbReference>
<dbReference type="KEGG" id="psai:C3B54_11411"/>
<evidence type="ECO:0000256" key="1">
    <source>
        <dbReference type="ARBA" id="ARBA00008404"/>
    </source>
</evidence>
<reference evidence="3 4" key="1">
    <citation type="submission" date="2018-02" db="EMBL/GenBank/DDBJ databases">
        <title>Complete genome of the streamlined marine actinobacterium Pontimonas salivibrio CL-TW6 adapted to coastal planktonic lifestype.</title>
        <authorList>
            <person name="Cho B.C."/>
            <person name="Hardies S.C."/>
            <person name="Jang G.I."/>
            <person name="Hwang C.Y."/>
        </authorList>
    </citation>
    <scope>NUCLEOTIDE SEQUENCE [LARGE SCALE GENOMIC DNA]</scope>
    <source>
        <strain evidence="3 4">CL-TW6</strain>
    </source>
</reference>
<accession>A0A2L2BP09</accession>
<dbReference type="Pfam" id="PF03334">
    <property type="entry name" value="PhaG_MnhG_YufB"/>
    <property type="match status" value="1"/>
</dbReference>
<organism evidence="3 4">
    <name type="scientific">Pontimonas salivibrio</name>
    <dbReference type="NCBI Taxonomy" id="1159327"/>
    <lineage>
        <taxon>Bacteria</taxon>
        <taxon>Bacillati</taxon>
        <taxon>Actinomycetota</taxon>
        <taxon>Actinomycetes</taxon>
        <taxon>Micrococcales</taxon>
        <taxon>Microbacteriaceae</taxon>
        <taxon>Pontimonas</taxon>
    </lineage>
</organism>
<keyword evidence="4" id="KW-1185">Reference proteome</keyword>
<evidence type="ECO:0000313" key="4">
    <source>
        <dbReference type="Proteomes" id="UP000243077"/>
    </source>
</evidence>
<dbReference type="GO" id="GO:0015385">
    <property type="term" value="F:sodium:proton antiporter activity"/>
    <property type="evidence" value="ECO:0007669"/>
    <property type="project" value="TreeGrafter"/>
</dbReference>
<keyword evidence="2" id="KW-0812">Transmembrane</keyword>
<name>A0A2L2BP09_9MICO</name>
<keyword evidence="2" id="KW-0472">Membrane</keyword>
<protein>
    <submittedName>
        <fullName evidence="3">Multicomponent Na+:H+ antiporter subunit G</fullName>
    </submittedName>
</protein>
<comment type="similarity">
    <text evidence="1">Belongs to the CPA3 antiporters (TC 2.A.63) subunit G family.</text>
</comment>
<feature type="transmembrane region" description="Helical" evidence="2">
    <location>
        <begin position="67"/>
        <end position="89"/>
    </location>
</feature>
<evidence type="ECO:0000313" key="3">
    <source>
        <dbReference type="EMBL" id="AVG23406.1"/>
    </source>
</evidence>
<dbReference type="Proteomes" id="UP000243077">
    <property type="component" value="Chromosome"/>
</dbReference>
<dbReference type="PANTHER" id="PTHR34703">
    <property type="entry name" value="ANTIPORTER SUBUNIT MNHG2-RELATED"/>
    <property type="match status" value="1"/>
</dbReference>
<proteinExistence type="inferred from homology"/>
<dbReference type="EMBL" id="CP026923">
    <property type="protein sequence ID" value="AVG23406.1"/>
    <property type="molecule type" value="Genomic_DNA"/>
</dbReference>
<dbReference type="InterPro" id="IPR005133">
    <property type="entry name" value="PhaG_MnhG_YufB"/>
</dbReference>
<dbReference type="PANTHER" id="PTHR34703:SF1">
    <property type="entry name" value="ANTIPORTER SUBUNIT MNHG2-RELATED"/>
    <property type="match status" value="1"/>
</dbReference>